<organism evidence="10 11">
    <name type="scientific">Kandleria vitulina</name>
    <dbReference type="NCBI Taxonomy" id="1630"/>
    <lineage>
        <taxon>Bacteria</taxon>
        <taxon>Bacillati</taxon>
        <taxon>Bacillota</taxon>
        <taxon>Erysipelotrichia</taxon>
        <taxon>Erysipelotrichales</taxon>
        <taxon>Coprobacillaceae</taxon>
        <taxon>Kandleria</taxon>
    </lineage>
</organism>
<feature type="binding site" evidence="8">
    <location>
        <position position="496"/>
    </location>
    <ligand>
        <name>Mg(2+)</name>
        <dbReference type="ChEBI" id="CHEBI:18420"/>
    </ligand>
</feature>
<evidence type="ECO:0000256" key="3">
    <source>
        <dbReference type="ARBA" id="ARBA00022679"/>
    </source>
</evidence>
<dbReference type="NCBIfam" id="NF008805">
    <property type="entry name" value="PRK11824.1"/>
    <property type="match status" value="1"/>
</dbReference>
<dbReference type="PIRSF" id="PIRSF005499">
    <property type="entry name" value="PNPase"/>
    <property type="match status" value="1"/>
</dbReference>
<evidence type="ECO:0000256" key="4">
    <source>
        <dbReference type="ARBA" id="ARBA00022695"/>
    </source>
</evidence>
<evidence type="ECO:0000256" key="5">
    <source>
        <dbReference type="ARBA" id="ARBA00022723"/>
    </source>
</evidence>
<dbReference type="GO" id="GO:0000175">
    <property type="term" value="F:3'-5'-RNA exonuclease activity"/>
    <property type="evidence" value="ECO:0007669"/>
    <property type="project" value="TreeGrafter"/>
</dbReference>
<dbReference type="PROSITE" id="PS50126">
    <property type="entry name" value="S1"/>
    <property type="match status" value="1"/>
</dbReference>
<evidence type="ECO:0000256" key="8">
    <source>
        <dbReference type="HAMAP-Rule" id="MF_01595"/>
    </source>
</evidence>
<dbReference type="InterPro" id="IPR027408">
    <property type="entry name" value="PNPase/RNase_PH_dom_sf"/>
</dbReference>
<dbReference type="Pfam" id="PF03726">
    <property type="entry name" value="PNPase"/>
    <property type="match status" value="1"/>
</dbReference>
<dbReference type="HAMAP" id="MF_01595">
    <property type="entry name" value="PNPase"/>
    <property type="match status" value="1"/>
</dbReference>
<comment type="subcellular location">
    <subcellularLocation>
        <location evidence="8">Cytoplasm</location>
    </subcellularLocation>
</comment>
<protein>
    <recommendedName>
        <fullName evidence="8">Polyribonucleotide nucleotidyltransferase</fullName>
        <ecNumber evidence="8">2.7.7.8</ecNumber>
    </recommendedName>
    <alternativeName>
        <fullName evidence="8">Polynucleotide phosphorylase</fullName>
        <shortName evidence="8">PNPase</shortName>
    </alternativeName>
</protein>
<dbReference type="InterPro" id="IPR036456">
    <property type="entry name" value="PNPase_PH_RNA-bd_sf"/>
</dbReference>
<evidence type="ECO:0000313" key="10">
    <source>
        <dbReference type="EMBL" id="SDV99496.1"/>
    </source>
</evidence>
<dbReference type="AlphaFoldDB" id="A0A1H2PXA5"/>
<dbReference type="PANTHER" id="PTHR11252:SF0">
    <property type="entry name" value="POLYRIBONUCLEOTIDE NUCLEOTIDYLTRANSFERASE 1, MITOCHONDRIAL"/>
    <property type="match status" value="1"/>
</dbReference>
<dbReference type="RefSeq" id="WP_074685203.1">
    <property type="nucleotide sequence ID" value="NZ_FNNF01000001.1"/>
</dbReference>
<dbReference type="SMART" id="SM00316">
    <property type="entry name" value="S1"/>
    <property type="match status" value="1"/>
</dbReference>
<gene>
    <name evidence="8" type="primary">pnp</name>
    <name evidence="10" type="ORF">SAMN04487759_101105</name>
</gene>
<dbReference type="Pfam" id="PF00575">
    <property type="entry name" value="S1"/>
    <property type="match status" value="1"/>
</dbReference>
<dbReference type="CDD" id="cd11363">
    <property type="entry name" value="RNase_PH_PNPase_1"/>
    <property type="match status" value="1"/>
</dbReference>
<dbReference type="SMART" id="SM00322">
    <property type="entry name" value="KH"/>
    <property type="match status" value="1"/>
</dbReference>
<dbReference type="CDD" id="cd11364">
    <property type="entry name" value="RNase_PH_PNPase_2"/>
    <property type="match status" value="1"/>
</dbReference>
<dbReference type="SUPFAM" id="SSF46915">
    <property type="entry name" value="Polynucleotide phosphorylase/guanosine pentaphosphate synthase (PNPase/GPSI), domain 3"/>
    <property type="match status" value="1"/>
</dbReference>
<evidence type="ECO:0000256" key="7">
    <source>
        <dbReference type="ARBA" id="ARBA00022884"/>
    </source>
</evidence>
<dbReference type="SUPFAM" id="SSF54791">
    <property type="entry name" value="Eukaryotic type KH-domain (KH-domain type I)"/>
    <property type="match status" value="1"/>
</dbReference>
<dbReference type="InterPro" id="IPR001247">
    <property type="entry name" value="ExoRNase_PH_dom1"/>
</dbReference>
<dbReference type="GO" id="GO:0004654">
    <property type="term" value="F:polyribonucleotide nucleotidyltransferase activity"/>
    <property type="evidence" value="ECO:0007669"/>
    <property type="project" value="UniProtKB-UniRule"/>
</dbReference>
<dbReference type="EC" id="2.7.7.8" evidence="8"/>
<dbReference type="Gene3D" id="2.40.50.140">
    <property type="entry name" value="Nucleic acid-binding proteins"/>
    <property type="match status" value="1"/>
</dbReference>
<dbReference type="SUPFAM" id="SSF55666">
    <property type="entry name" value="Ribonuclease PH domain 2-like"/>
    <property type="match status" value="2"/>
</dbReference>
<feature type="binding site" evidence="8">
    <location>
        <position position="490"/>
    </location>
    <ligand>
        <name>Mg(2+)</name>
        <dbReference type="ChEBI" id="CHEBI:18420"/>
    </ligand>
</feature>
<comment type="catalytic activity">
    <reaction evidence="8">
        <text>RNA(n+1) + phosphate = RNA(n) + a ribonucleoside 5'-diphosphate</text>
        <dbReference type="Rhea" id="RHEA:22096"/>
        <dbReference type="Rhea" id="RHEA-COMP:14527"/>
        <dbReference type="Rhea" id="RHEA-COMP:17342"/>
        <dbReference type="ChEBI" id="CHEBI:43474"/>
        <dbReference type="ChEBI" id="CHEBI:57930"/>
        <dbReference type="ChEBI" id="CHEBI:140395"/>
        <dbReference type="EC" id="2.7.7.8"/>
    </reaction>
</comment>
<reference evidence="10 11" key="1">
    <citation type="submission" date="2016-10" db="EMBL/GenBank/DDBJ databases">
        <authorList>
            <person name="de Groot N.N."/>
        </authorList>
    </citation>
    <scope>NUCLEOTIDE SEQUENCE [LARGE SCALE GENOMIC DNA]</scope>
    <source>
        <strain evidence="10 11">S3b</strain>
    </source>
</reference>
<dbReference type="SUPFAM" id="SSF54211">
    <property type="entry name" value="Ribosomal protein S5 domain 2-like"/>
    <property type="match status" value="2"/>
</dbReference>
<keyword evidence="4 8" id="KW-0548">Nucleotidyltransferase</keyword>
<keyword evidence="2 8" id="KW-0963">Cytoplasm</keyword>
<dbReference type="Proteomes" id="UP000182429">
    <property type="component" value="Unassembled WGS sequence"/>
</dbReference>
<dbReference type="Pfam" id="PF01138">
    <property type="entry name" value="RNase_PH"/>
    <property type="match status" value="2"/>
</dbReference>
<dbReference type="InterPro" id="IPR015847">
    <property type="entry name" value="ExoRNase_PH_dom2"/>
</dbReference>
<dbReference type="Gene3D" id="3.30.1370.10">
    <property type="entry name" value="K Homology domain, type 1"/>
    <property type="match status" value="1"/>
</dbReference>
<proteinExistence type="inferred from homology"/>
<sequence>MAKQVFSTEFHGKTLTVEVGELAKQANGSCLVRYDDTVVLSTACAGNTPKDVDFFPLTVTYEEKMYSVGKIPGGFLKREGRPSEHGTLTARMIDRPIRPLFADGFRNEVQVVNTVMSVDPNASPEMAAMLGASIALSVSDIPFNGPIAGVNVGLIDGEYTINAGPELMEKSELNLEVAGTKFAINMVEADSKEVSEETMLNAILFGHEEIKKLIAFEEEIVAACGKEKMEVPLFTLDETIVHDVTEIANDRMKAAISIPGKLERYGAIDALKEEVVASYEEKEYADIAEHDSTIKQVKMVLDDLEKEEVRRLITEDKVRPDGRKLDEIRPLNAQVDLLPRVHGSALFTRGETQVMSVVTLGALSEIQKIDGLGNETEKRWMHHYNFPPYSVGETGRMGAPGRREIGHGYLGERALRQVMPSVEEFPYTIRAVAEVLESNGSSSQASICASTMALMAAGVPIKSPVAGIAMGLVTKGDNYTILTDIQGMEDHLGDMDFKVAGTSKGICALQMDIKIDGITKEILEEALAQAKKARAEIMDVILEAIPAPRDHLSPYAPKYATMRIEVDQIKDVIGKGGETINDIIEKCDDVKIDIDDEGLVTIYHYSQEAIDKAVKMIEDITRKANVGEIYDGKAVRVEDKYAFIELFPGTNGFLHVKDVAWDRTEKVSDVIKLGDIVKVKVTKITDKGVNVSKKALMPRPVKKEEKKEEAADE</sequence>
<dbReference type="GO" id="GO:0006396">
    <property type="term" value="P:RNA processing"/>
    <property type="evidence" value="ECO:0007669"/>
    <property type="project" value="InterPro"/>
</dbReference>
<evidence type="ECO:0000313" key="11">
    <source>
        <dbReference type="Proteomes" id="UP000182429"/>
    </source>
</evidence>
<dbReference type="Pfam" id="PF03725">
    <property type="entry name" value="RNase_PH_C"/>
    <property type="match status" value="2"/>
</dbReference>
<dbReference type="GO" id="GO:0003723">
    <property type="term" value="F:RNA binding"/>
    <property type="evidence" value="ECO:0007669"/>
    <property type="project" value="UniProtKB-UniRule"/>
</dbReference>
<dbReference type="FunFam" id="3.30.1370.10:FF:000001">
    <property type="entry name" value="Polyribonucleotide nucleotidyltransferase"/>
    <property type="match status" value="1"/>
</dbReference>
<dbReference type="InterPro" id="IPR004088">
    <property type="entry name" value="KH_dom_type_1"/>
</dbReference>
<keyword evidence="6 8" id="KW-0460">Magnesium</keyword>
<keyword evidence="7 8" id="KW-0694">RNA-binding</keyword>
<dbReference type="EMBL" id="FNNF01000001">
    <property type="protein sequence ID" value="SDV99496.1"/>
    <property type="molecule type" value="Genomic_DNA"/>
</dbReference>
<keyword evidence="3 8" id="KW-0808">Transferase</keyword>
<dbReference type="InterPro" id="IPR015848">
    <property type="entry name" value="PNPase_PH_RNA-bd_bac/org-type"/>
</dbReference>
<dbReference type="GO" id="GO:0000287">
    <property type="term" value="F:magnesium ion binding"/>
    <property type="evidence" value="ECO:0007669"/>
    <property type="project" value="UniProtKB-UniRule"/>
</dbReference>
<dbReference type="InterPro" id="IPR012340">
    <property type="entry name" value="NA-bd_OB-fold"/>
</dbReference>
<evidence type="ECO:0000259" key="9">
    <source>
        <dbReference type="PROSITE" id="PS50126"/>
    </source>
</evidence>
<comment type="similarity">
    <text evidence="1 8">Belongs to the polyribonucleotide nucleotidyltransferase family.</text>
</comment>
<comment type="function">
    <text evidence="8">Involved in mRNA degradation. Catalyzes the phosphorolysis of single-stranded polyribonucleotides processively in the 3'- to 5'-direction.</text>
</comment>
<accession>A0A1H2PXA5</accession>
<dbReference type="InterPro" id="IPR036345">
    <property type="entry name" value="ExoRNase_PH_dom2_sf"/>
</dbReference>
<evidence type="ECO:0000256" key="6">
    <source>
        <dbReference type="ARBA" id="ARBA00022842"/>
    </source>
</evidence>
<dbReference type="InterPro" id="IPR012162">
    <property type="entry name" value="PNPase"/>
</dbReference>
<name>A0A1H2PXA5_9FIRM</name>
<comment type="cofactor">
    <cofactor evidence="8">
        <name>Mg(2+)</name>
        <dbReference type="ChEBI" id="CHEBI:18420"/>
    </cofactor>
</comment>
<dbReference type="InterPro" id="IPR004087">
    <property type="entry name" value="KH_dom"/>
</dbReference>
<dbReference type="STRING" id="1630.SAMN05216514_10947"/>
<dbReference type="eggNOG" id="COG1185">
    <property type="taxonomic scope" value="Bacteria"/>
</dbReference>
<dbReference type="InterPro" id="IPR036612">
    <property type="entry name" value="KH_dom_type_1_sf"/>
</dbReference>
<dbReference type="InterPro" id="IPR020568">
    <property type="entry name" value="Ribosomal_Su5_D2-typ_SF"/>
</dbReference>
<evidence type="ECO:0000256" key="2">
    <source>
        <dbReference type="ARBA" id="ARBA00022490"/>
    </source>
</evidence>
<dbReference type="PROSITE" id="PS50084">
    <property type="entry name" value="KH_TYPE_1"/>
    <property type="match status" value="1"/>
</dbReference>
<dbReference type="GO" id="GO:0005829">
    <property type="term" value="C:cytosol"/>
    <property type="evidence" value="ECO:0007669"/>
    <property type="project" value="UniProtKB-ARBA"/>
</dbReference>
<dbReference type="NCBIfam" id="TIGR03591">
    <property type="entry name" value="polynuc_phos"/>
    <property type="match status" value="1"/>
</dbReference>
<dbReference type="Gene3D" id="3.30.230.70">
    <property type="entry name" value="GHMP Kinase, N-terminal domain"/>
    <property type="match status" value="2"/>
</dbReference>
<dbReference type="FunFam" id="3.30.230.70:FF:000002">
    <property type="entry name" value="Polyribonucleotide nucleotidyltransferase"/>
    <property type="match status" value="1"/>
</dbReference>
<evidence type="ECO:0000256" key="1">
    <source>
        <dbReference type="ARBA" id="ARBA00007404"/>
    </source>
</evidence>
<keyword evidence="5 8" id="KW-0479">Metal-binding</keyword>
<dbReference type="OrthoDB" id="9804305at2"/>
<dbReference type="GO" id="GO:0006402">
    <property type="term" value="P:mRNA catabolic process"/>
    <property type="evidence" value="ECO:0007669"/>
    <property type="project" value="UniProtKB-UniRule"/>
</dbReference>
<feature type="domain" description="S1 motif" evidence="9">
    <location>
        <begin position="627"/>
        <end position="694"/>
    </location>
</feature>
<dbReference type="Pfam" id="PF00013">
    <property type="entry name" value="KH_1"/>
    <property type="match status" value="1"/>
</dbReference>
<dbReference type="InterPro" id="IPR003029">
    <property type="entry name" value="S1_domain"/>
</dbReference>
<dbReference type="FunFam" id="3.30.230.70:FF:000001">
    <property type="entry name" value="Polyribonucleotide nucleotidyltransferase"/>
    <property type="match status" value="1"/>
</dbReference>
<dbReference type="CDD" id="cd02393">
    <property type="entry name" value="KH-I_PNPase"/>
    <property type="match status" value="1"/>
</dbReference>
<dbReference type="SUPFAM" id="SSF50249">
    <property type="entry name" value="Nucleic acid-binding proteins"/>
    <property type="match status" value="1"/>
</dbReference>
<dbReference type="PANTHER" id="PTHR11252">
    <property type="entry name" value="POLYRIBONUCLEOTIDE NUCLEOTIDYLTRANSFERASE"/>
    <property type="match status" value="1"/>
</dbReference>